<dbReference type="InterPro" id="IPR036890">
    <property type="entry name" value="HATPase_C_sf"/>
</dbReference>
<dbReference type="Gene3D" id="6.10.340.10">
    <property type="match status" value="1"/>
</dbReference>
<dbReference type="PRINTS" id="PR00344">
    <property type="entry name" value="BCTRLSENSOR"/>
</dbReference>
<evidence type="ECO:0000256" key="7">
    <source>
        <dbReference type="ARBA" id="ARBA00023012"/>
    </source>
</evidence>
<evidence type="ECO:0000256" key="5">
    <source>
        <dbReference type="ARBA" id="ARBA00022679"/>
    </source>
</evidence>
<evidence type="ECO:0000256" key="6">
    <source>
        <dbReference type="ARBA" id="ARBA00022777"/>
    </source>
</evidence>
<evidence type="ECO:0000256" key="2">
    <source>
        <dbReference type="ARBA" id="ARBA00004370"/>
    </source>
</evidence>
<dbReference type="PANTHER" id="PTHR45453:SF1">
    <property type="entry name" value="PHOSPHATE REGULON SENSOR PROTEIN PHOR"/>
    <property type="match status" value="1"/>
</dbReference>
<keyword evidence="5" id="KW-0808">Transferase</keyword>
<evidence type="ECO:0000256" key="4">
    <source>
        <dbReference type="ARBA" id="ARBA00022553"/>
    </source>
</evidence>
<organism evidence="10 11">
    <name type="scientific">Candidatus Enterococcus lowellii</name>
    <dbReference type="NCBI Taxonomy" id="2230877"/>
    <lineage>
        <taxon>Bacteria</taxon>
        <taxon>Bacillati</taxon>
        <taxon>Bacillota</taxon>
        <taxon>Bacilli</taxon>
        <taxon>Lactobacillales</taxon>
        <taxon>Enterococcaceae</taxon>
        <taxon>Enterococcus</taxon>
    </lineage>
</organism>
<feature type="transmembrane region" description="Helical" evidence="8">
    <location>
        <begin position="172"/>
        <end position="194"/>
    </location>
</feature>
<reference evidence="10 11" key="1">
    <citation type="submission" date="2021-03" db="EMBL/GenBank/DDBJ databases">
        <authorList>
            <person name="Gilmore M.S."/>
            <person name="Schwartzman J."/>
            <person name="Van Tyne D."/>
            <person name="Martin M."/>
            <person name="Earl A.M."/>
            <person name="Manson A.L."/>
            <person name="Straub T."/>
            <person name="Salamzade R."/>
            <person name="Saavedra J."/>
            <person name="Lebreton F."/>
            <person name="Prichula J."/>
            <person name="Schaufler K."/>
            <person name="Gaca A."/>
            <person name="Sgardioli B."/>
            <person name="Wagenaar J."/>
            <person name="Strong T."/>
        </authorList>
    </citation>
    <scope>NUCLEOTIDE SEQUENCE [LARGE SCALE GENOMIC DNA]</scope>
    <source>
        <strain evidence="10 11">DIV2402</strain>
    </source>
</reference>
<feature type="domain" description="Histidine kinase" evidence="9">
    <location>
        <begin position="271"/>
        <end position="486"/>
    </location>
</feature>
<evidence type="ECO:0000259" key="9">
    <source>
        <dbReference type="PROSITE" id="PS50109"/>
    </source>
</evidence>
<dbReference type="SUPFAM" id="SSF55874">
    <property type="entry name" value="ATPase domain of HSP90 chaperone/DNA topoisomerase II/histidine kinase"/>
    <property type="match status" value="1"/>
</dbReference>
<evidence type="ECO:0000256" key="8">
    <source>
        <dbReference type="SAM" id="Phobius"/>
    </source>
</evidence>
<dbReference type="CDD" id="cd00075">
    <property type="entry name" value="HATPase"/>
    <property type="match status" value="1"/>
</dbReference>
<dbReference type="InterPro" id="IPR004358">
    <property type="entry name" value="Sig_transdc_His_kin-like_C"/>
</dbReference>
<dbReference type="InterPro" id="IPR003661">
    <property type="entry name" value="HisK_dim/P_dom"/>
</dbReference>
<protein>
    <recommendedName>
        <fullName evidence="3">histidine kinase</fullName>
        <ecNumber evidence="3">2.7.13.3</ecNumber>
    </recommendedName>
</protein>
<dbReference type="EC" id="2.7.13.3" evidence="3"/>
<keyword evidence="7" id="KW-0902">Two-component regulatory system</keyword>
<keyword evidence="4" id="KW-0597">Phosphoprotein</keyword>
<evidence type="ECO:0000256" key="1">
    <source>
        <dbReference type="ARBA" id="ARBA00000085"/>
    </source>
</evidence>
<keyword evidence="8" id="KW-0812">Transmembrane</keyword>
<name>A0ABZ2SQ25_9ENTE</name>
<dbReference type="PROSITE" id="PS50109">
    <property type="entry name" value="HIS_KIN"/>
    <property type="match status" value="1"/>
</dbReference>
<dbReference type="PANTHER" id="PTHR45453">
    <property type="entry name" value="PHOSPHATE REGULON SENSOR PROTEIN PHOR"/>
    <property type="match status" value="1"/>
</dbReference>
<dbReference type="Proteomes" id="UP000664701">
    <property type="component" value="Chromosome"/>
</dbReference>
<dbReference type="SMART" id="SM00387">
    <property type="entry name" value="HATPase_c"/>
    <property type="match status" value="1"/>
</dbReference>
<keyword evidence="8" id="KW-1133">Transmembrane helix</keyword>
<evidence type="ECO:0000313" key="10">
    <source>
        <dbReference type="EMBL" id="WYJ77882.1"/>
    </source>
</evidence>
<comment type="catalytic activity">
    <reaction evidence="1">
        <text>ATP + protein L-histidine = ADP + protein N-phospho-L-histidine.</text>
        <dbReference type="EC" id="2.7.13.3"/>
    </reaction>
</comment>
<evidence type="ECO:0000256" key="3">
    <source>
        <dbReference type="ARBA" id="ARBA00012438"/>
    </source>
</evidence>
<dbReference type="InterPro" id="IPR036097">
    <property type="entry name" value="HisK_dim/P_sf"/>
</dbReference>
<reference evidence="10 11" key="2">
    <citation type="submission" date="2024-03" db="EMBL/GenBank/DDBJ databases">
        <title>The Genome Sequence of Enterococcus sp. DIV2402.</title>
        <authorList>
            <consortium name="The Broad Institute Genomics Platform"/>
            <consortium name="The Broad Institute Microbial Omics Core"/>
            <consortium name="The Broad Institute Genomic Center for Infectious Diseases"/>
            <person name="Earl A."/>
            <person name="Manson A."/>
            <person name="Gilmore M."/>
            <person name="Schwartman J."/>
            <person name="Shea T."/>
            <person name="Abouelleil A."/>
            <person name="Cao P."/>
            <person name="Chapman S."/>
            <person name="Cusick C."/>
            <person name="Young S."/>
            <person name="Neafsey D."/>
            <person name="Nusbaum C."/>
            <person name="Birren B."/>
        </authorList>
    </citation>
    <scope>NUCLEOTIDE SEQUENCE [LARGE SCALE GENOMIC DNA]</scope>
    <source>
        <strain evidence="10 11">DIV2402</strain>
    </source>
</reference>
<dbReference type="EMBL" id="CP147251">
    <property type="protein sequence ID" value="WYJ77882.1"/>
    <property type="molecule type" value="Genomic_DNA"/>
</dbReference>
<proteinExistence type="predicted"/>
<dbReference type="InterPro" id="IPR003594">
    <property type="entry name" value="HATPase_dom"/>
</dbReference>
<sequence>MTIKKRFLFSYLSAILITVGSLLLIFSFISYTTLGEVPSISKIYRILTTQRPLTSEEKESYMKMNQLLQKSPQLLEEPFNNELQTLIQQIEQKQLNVVIRKNQAFTYYSSPLVEKSLHAHAPAFELNNFEPTGTIDNNGRFFHYIKNDFQYLDGSKGSFIILKRESTLFEFFIRWGIWVILIIFGIAIFAFWFISKQLSKTTIEPLMTLEKSTRQLIQGKEISPFNTLTNHQSSKEVEQLQQSFQTMWLDLQAAQTEQQKIEENRKELIANISHDLKTPMTSIIGYVEGLLDGVANTPEKRAHYLQTIHEKSLTLNDLIDELFLYSKLDLEALAFSFEKVNIITYMTHLLEEGQLEEVIVVTDFPNHPLYAMIDRTQFNRVISNLIQNSLKFQHPERQLQLTMRIQQSNGIQLIFTDNGLGITQEDLPHVFERSYRSDKARSSSIKGSGLGLSIVKQIIDAHQGIIGITSQLNEETTITIHLPFAKEFYHE</sequence>
<keyword evidence="8" id="KW-0472">Membrane</keyword>
<accession>A0ABZ2SQ25</accession>
<gene>
    <name evidence="10" type="ORF">DOK78_002522</name>
</gene>
<dbReference type="SUPFAM" id="SSF47384">
    <property type="entry name" value="Homodimeric domain of signal transducing histidine kinase"/>
    <property type="match status" value="1"/>
</dbReference>
<evidence type="ECO:0000313" key="11">
    <source>
        <dbReference type="Proteomes" id="UP000664701"/>
    </source>
</evidence>
<dbReference type="Gene3D" id="1.10.287.130">
    <property type="match status" value="1"/>
</dbReference>
<dbReference type="InterPro" id="IPR050351">
    <property type="entry name" value="BphY/WalK/GraS-like"/>
</dbReference>
<dbReference type="SMART" id="SM00388">
    <property type="entry name" value="HisKA"/>
    <property type="match status" value="1"/>
</dbReference>
<dbReference type="Pfam" id="PF00512">
    <property type="entry name" value="HisKA"/>
    <property type="match status" value="1"/>
</dbReference>
<dbReference type="CDD" id="cd00082">
    <property type="entry name" value="HisKA"/>
    <property type="match status" value="1"/>
</dbReference>
<comment type="subcellular location">
    <subcellularLocation>
        <location evidence="2">Membrane</location>
    </subcellularLocation>
</comment>
<keyword evidence="11" id="KW-1185">Reference proteome</keyword>
<dbReference type="Gene3D" id="3.30.565.10">
    <property type="entry name" value="Histidine kinase-like ATPase, C-terminal domain"/>
    <property type="match status" value="1"/>
</dbReference>
<feature type="transmembrane region" description="Helical" evidence="8">
    <location>
        <begin position="7"/>
        <end position="29"/>
    </location>
</feature>
<dbReference type="RefSeq" id="WP_207872010.1">
    <property type="nucleotide sequence ID" value="NZ_CP147251.1"/>
</dbReference>
<dbReference type="Pfam" id="PF02518">
    <property type="entry name" value="HATPase_c"/>
    <property type="match status" value="1"/>
</dbReference>
<keyword evidence="6" id="KW-0418">Kinase</keyword>
<dbReference type="InterPro" id="IPR005467">
    <property type="entry name" value="His_kinase_dom"/>
</dbReference>